<dbReference type="Proteomes" id="UP000030153">
    <property type="component" value="Unassembled WGS sequence"/>
</dbReference>
<proteinExistence type="predicted"/>
<reference evidence="2 3" key="1">
    <citation type="submission" date="2013-08" db="EMBL/GenBank/DDBJ databases">
        <title>Genome of Pontibacillus chungwhensis.</title>
        <authorList>
            <person name="Wang Q."/>
            <person name="Wang G."/>
        </authorList>
    </citation>
    <scope>NUCLEOTIDE SEQUENCE [LARGE SCALE GENOMIC DNA]</scope>
    <source>
        <strain evidence="2 3">BH030062</strain>
    </source>
</reference>
<sequence length="145" mass="16229">MEKYFKARLKGKNEVPPVESEASGFAKFVANKHDTKIKFVLKVEDIENFVQAHIHFGDRDQNGPVVAFLFGADLDTLPNQNGISTRMGVVTSILRDEDIVKNDVGIHSIADLLDCMKKELTYVNVHTEQNLAGEIRGQIIPIHDN</sequence>
<evidence type="ECO:0000313" key="2">
    <source>
        <dbReference type="EMBL" id="KGP91063.1"/>
    </source>
</evidence>
<evidence type="ECO:0000313" key="3">
    <source>
        <dbReference type="Proteomes" id="UP000030153"/>
    </source>
</evidence>
<dbReference type="SMART" id="SM00754">
    <property type="entry name" value="CHRD"/>
    <property type="match status" value="1"/>
</dbReference>
<gene>
    <name evidence="2" type="ORF">N780_17555</name>
</gene>
<organism evidence="2 3">
    <name type="scientific">Pontibacillus chungwhensis BH030062</name>
    <dbReference type="NCBI Taxonomy" id="1385513"/>
    <lineage>
        <taxon>Bacteria</taxon>
        <taxon>Bacillati</taxon>
        <taxon>Bacillota</taxon>
        <taxon>Bacilli</taxon>
        <taxon>Bacillales</taxon>
        <taxon>Bacillaceae</taxon>
        <taxon>Pontibacillus</taxon>
    </lineage>
</organism>
<evidence type="ECO:0000259" key="1">
    <source>
        <dbReference type="PROSITE" id="PS50933"/>
    </source>
</evidence>
<feature type="domain" description="CHRD" evidence="1">
    <location>
        <begin position="1"/>
        <end position="144"/>
    </location>
</feature>
<dbReference type="OrthoDB" id="571052at2"/>
<dbReference type="eggNOG" id="COG2133">
    <property type="taxonomic scope" value="Bacteria"/>
</dbReference>
<dbReference type="EMBL" id="AVBG01000008">
    <property type="protein sequence ID" value="KGP91063.1"/>
    <property type="molecule type" value="Genomic_DNA"/>
</dbReference>
<dbReference type="Pfam" id="PF07452">
    <property type="entry name" value="CHRD"/>
    <property type="match status" value="1"/>
</dbReference>
<name>A0A0A2UWC7_9BACI</name>
<dbReference type="RefSeq" id="WP_036784120.1">
    <property type="nucleotide sequence ID" value="NZ_AVBG01000008.1"/>
</dbReference>
<keyword evidence="3" id="KW-1185">Reference proteome</keyword>
<dbReference type="STRING" id="1385513.N780_17555"/>
<comment type="caution">
    <text evidence="2">The sequence shown here is derived from an EMBL/GenBank/DDBJ whole genome shotgun (WGS) entry which is preliminary data.</text>
</comment>
<accession>A0A0A2UWC7</accession>
<dbReference type="AlphaFoldDB" id="A0A0A2UWC7"/>
<protein>
    <recommendedName>
        <fullName evidence="1">CHRD domain-containing protein</fullName>
    </recommendedName>
</protein>
<dbReference type="PROSITE" id="PS50933">
    <property type="entry name" value="CHRD"/>
    <property type="match status" value="1"/>
</dbReference>
<dbReference type="InterPro" id="IPR010895">
    <property type="entry name" value="CHRD"/>
</dbReference>